<accession>A0ABM6Z3Y9</accession>
<feature type="domain" description="ABC3 transporter permease C-terminal" evidence="7">
    <location>
        <begin position="4"/>
        <end position="123"/>
    </location>
</feature>
<feature type="transmembrane region" description="Helical" evidence="6">
    <location>
        <begin position="440"/>
        <end position="467"/>
    </location>
</feature>
<dbReference type="EMBL" id="CP032514">
    <property type="protein sequence ID" value="AYD90060.1"/>
    <property type="molecule type" value="Genomic_DNA"/>
</dbReference>
<evidence type="ECO:0000313" key="9">
    <source>
        <dbReference type="Proteomes" id="UP000273001"/>
    </source>
</evidence>
<gene>
    <name evidence="8" type="ORF">D5R93_08615</name>
</gene>
<proteinExistence type="predicted"/>
<evidence type="ECO:0000256" key="6">
    <source>
        <dbReference type="SAM" id="Phobius"/>
    </source>
</evidence>
<feature type="transmembrane region" description="Helical" evidence="6">
    <location>
        <begin position="55"/>
        <end position="76"/>
    </location>
</feature>
<dbReference type="InterPro" id="IPR038766">
    <property type="entry name" value="Membrane_comp_ABC_pdt"/>
</dbReference>
<feature type="transmembrane region" description="Helical" evidence="6">
    <location>
        <begin position="487"/>
        <end position="516"/>
    </location>
</feature>
<keyword evidence="9" id="KW-1185">Reference proteome</keyword>
<dbReference type="RefSeq" id="WP_120204755.1">
    <property type="nucleotide sequence ID" value="NZ_CP032514.1"/>
</dbReference>
<protein>
    <submittedName>
        <fullName evidence="8">ABC transporter permease</fullName>
    </submittedName>
</protein>
<evidence type="ECO:0000256" key="3">
    <source>
        <dbReference type="ARBA" id="ARBA00022692"/>
    </source>
</evidence>
<evidence type="ECO:0000256" key="1">
    <source>
        <dbReference type="ARBA" id="ARBA00004651"/>
    </source>
</evidence>
<evidence type="ECO:0000256" key="5">
    <source>
        <dbReference type="ARBA" id="ARBA00023136"/>
    </source>
</evidence>
<organism evidence="8 9">
    <name type="scientific">Actinomyces lilanjuaniae</name>
    <dbReference type="NCBI Taxonomy" id="2321394"/>
    <lineage>
        <taxon>Bacteria</taxon>
        <taxon>Bacillati</taxon>
        <taxon>Actinomycetota</taxon>
        <taxon>Actinomycetes</taxon>
        <taxon>Actinomycetales</taxon>
        <taxon>Actinomycetaceae</taxon>
        <taxon>Actinomyces</taxon>
    </lineage>
</organism>
<dbReference type="InterPro" id="IPR003838">
    <property type="entry name" value="ABC3_permease_C"/>
</dbReference>
<feature type="transmembrane region" description="Helical" evidence="6">
    <location>
        <begin position="227"/>
        <end position="246"/>
    </location>
</feature>
<dbReference type="PANTHER" id="PTHR30287">
    <property type="entry name" value="MEMBRANE COMPONENT OF PREDICTED ABC SUPERFAMILY METABOLITE UPTAKE TRANSPORTER"/>
    <property type="match status" value="1"/>
</dbReference>
<dbReference type="Proteomes" id="UP000273001">
    <property type="component" value="Chromosome"/>
</dbReference>
<sequence length="573" mass="57863">MVLVFGAVSLLVSGFVIANTFRVLVAQRTGELALLRCIGAGVAQVYRLILLEAGIVGLVFSAAGAAIGVGVAAALVSASASGGAGLPLSALSVPPLMVVGSIACGTVVTTVFALGPARNATKVRPIVALRPLEAVSTRRVSTAAAVIGPGLTALGAVAMVYAARRGSITVAVAGGLLAVLGVLVASSVLLPGIMRLLGLLVSPVSAPMQLAVANVNRNRRRTAATGAALLIGSILLAMLTTGVSSARESVVAQIDDRRPIDLVAETAPGQPIDTETIAAITHVPGVVASAEVLTGAVDLESASSVVQQAVAEGVDQQATSNVAHSEVSVPQAGSVHVSPNDPAARYDSQHITARGADGETTLEVVVDENVPEGIVHVASSDLSSIDSSPDVTRLQLRLEDGMSSTDIQSVMTDISSFDEDINVSGGAQERAYYSQILDTMLMVVLALLAVAVVIAFVGIGNTAALSVIERRRESALLRTVGLGRGQLIAMICTEAGLTAIVSTALGLVAGVLLGWAGVTTLGQSASEVEMTLHVPWGQLAAILAGAAVAGTLAALLPAYAASRRRPVEDLAAT</sequence>
<feature type="transmembrane region" description="Helical" evidence="6">
    <location>
        <begin position="88"/>
        <end position="114"/>
    </location>
</feature>
<comment type="subcellular location">
    <subcellularLocation>
        <location evidence="1">Cell membrane</location>
        <topology evidence="1">Multi-pass membrane protein</topology>
    </subcellularLocation>
</comment>
<keyword evidence="5 6" id="KW-0472">Membrane</keyword>
<feature type="domain" description="ABC3 transporter permease C-terminal" evidence="7">
    <location>
        <begin position="447"/>
        <end position="564"/>
    </location>
</feature>
<dbReference type="PANTHER" id="PTHR30287:SF1">
    <property type="entry name" value="INNER MEMBRANE PROTEIN"/>
    <property type="match status" value="1"/>
</dbReference>
<feature type="transmembrane region" description="Helical" evidence="6">
    <location>
        <begin position="140"/>
        <end position="161"/>
    </location>
</feature>
<feature type="transmembrane region" description="Helical" evidence="6">
    <location>
        <begin position="168"/>
        <end position="190"/>
    </location>
</feature>
<keyword evidence="3 6" id="KW-0812">Transmembrane</keyword>
<evidence type="ECO:0000313" key="8">
    <source>
        <dbReference type="EMBL" id="AYD90060.1"/>
    </source>
</evidence>
<reference evidence="8 9" key="1">
    <citation type="submission" date="2018-09" db="EMBL/GenBank/DDBJ databases">
        <authorList>
            <person name="Li J."/>
        </authorList>
    </citation>
    <scope>NUCLEOTIDE SEQUENCE [LARGE SCALE GENOMIC DNA]</scope>
    <source>
        <strain evidence="8 9">2129</strain>
    </source>
</reference>
<feature type="transmembrane region" description="Helical" evidence="6">
    <location>
        <begin position="536"/>
        <end position="556"/>
    </location>
</feature>
<evidence type="ECO:0000256" key="4">
    <source>
        <dbReference type="ARBA" id="ARBA00022989"/>
    </source>
</evidence>
<evidence type="ECO:0000259" key="7">
    <source>
        <dbReference type="Pfam" id="PF02687"/>
    </source>
</evidence>
<evidence type="ECO:0000256" key="2">
    <source>
        <dbReference type="ARBA" id="ARBA00022475"/>
    </source>
</evidence>
<keyword evidence="2" id="KW-1003">Cell membrane</keyword>
<dbReference type="Pfam" id="PF02687">
    <property type="entry name" value="FtsX"/>
    <property type="match status" value="2"/>
</dbReference>
<name>A0ABM6Z3Y9_9ACTO</name>
<keyword evidence="4 6" id="KW-1133">Transmembrane helix</keyword>